<dbReference type="PANTHER" id="PTHR10680">
    <property type="entry name" value="PEPTIDYL-GLYCINE ALPHA-AMIDATING MONOOXYGENASE"/>
    <property type="match status" value="1"/>
</dbReference>
<dbReference type="InterPro" id="IPR011042">
    <property type="entry name" value="6-blade_b-propeller_TolB-like"/>
</dbReference>
<dbReference type="Proteomes" id="UP000006695">
    <property type="component" value="Chromosome"/>
</dbReference>
<dbReference type="PROSITE" id="PS51257">
    <property type="entry name" value="PROKAR_LIPOPROTEIN"/>
    <property type="match status" value="1"/>
</dbReference>
<keyword evidence="7" id="KW-1185">Reference proteome</keyword>
<dbReference type="STRING" id="351605.Gura_0923"/>
<accession>A5GBB1</accession>
<dbReference type="Gene3D" id="2.120.10.30">
    <property type="entry name" value="TolB, C-terminal domain"/>
    <property type="match status" value="2"/>
</dbReference>
<dbReference type="Pfam" id="PF08450">
    <property type="entry name" value="SGL"/>
    <property type="match status" value="1"/>
</dbReference>
<keyword evidence="1" id="KW-0732">Signal</keyword>
<dbReference type="RefSeq" id="WP_011937853.1">
    <property type="nucleotide sequence ID" value="NC_009483.1"/>
</dbReference>
<dbReference type="InterPro" id="IPR001258">
    <property type="entry name" value="NHL_repeat"/>
</dbReference>
<evidence type="ECO:0000256" key="2">
    <source>
        <dbReference type="ARBA" id="ARBA00022737"/>
    </source>
</evidence>
<dbReference type="KEGG" id="gur:Gura_0923"/>
<evidence type="ECO:0000256" key="3">
    <source>
        <dbReference type="ARBA" id="ARBA00023180"/>
    </source>
</evidence>
<keyword evidence="3" id="KW-0325">Glycoprotein</keyword>
<dbReference type="OrthoDB" id="9774579at2"/>
<dbReference type="SUPFAM" id="SSF63829">
    <property type="entry name" value="Calcium-dependent phosphotriesterase"/>
    <property type="match status" value="1"/>
</dbReference>
<organism evidence="6 7">
    <name type="scientific">Geotalea uraniireducens (strain Rf4)</name>
    <name type="common">Geobacter uraniireducens</name>
    <dbReference type="NCBI Taxonomy" id="351605"/>
    <lineage>
        <taxon>Bacteria</taxon>
        <taxon>Pseudomonadati</taxon>
        <taxon>Thermodesulfobacteriota</taxon>
        <taxon>Desulfuromonadia</taxon>
        <taxon>Geobacterales</taxon>
        <taxon>Geobacteraceae</taxon>
        <taxon>Geotalea</taxon>
    </lineage>
</organism>
<dbReference type="EMBL" id="CP000698">
    <property type="protein sequence ID" value="ABQ25129.1"/>
    <property type="molecule type" value="Genomic_DNA"/>
</dbReference>
<dbReference type="HOGENOM" id="CLU_008645_8_0_7"/>
<reference evidence="6 7" key="1">
    <citation type="submission" date="2007-05" db="EMBL/GenBank/DDBJ databases">
        <title>Complete sequence of Geobacter uraniireducens Rf4.</title>
        <authorList>
            <consortium name="US DOE Joint Genome Institute"/>
            <person name="Copeland A."/>
            <person name="Lucas S."/>
            <person name="Lapidus A."/>
            <person name="Barry K."/>
            <person name="Detter J.C."/>
            <person name="Glavina del Rio T."/>
            <person name="Hammon N."/>
            <person name="Israni S."/>
            <person name="Dalin E."/>
            <person name="Tice H."/>
            <person name="Pitluck S."/>
            <person name="Chertkov O."/>
            <person name="Brettin T."/>
            <person name="Bruce D."/>
            <person name="Han C."/>
            <person name="Schmutz J."/>
            <person name="Larimer F."/>
            <person name="Land M."/>
            <person name="Hauser L."/>
            <person name="Kyrpides N."/>
            <person name="Mikhailova N."/>
            <person name="Shelobolina E."/>
            <person name="Aklujkar M."/>
            <person name="Lovley D."/>
            <person name="Richardson P."/>
        </authorList>
    </citation>
    <scope>NUCLEOTIDE SEQUENCE [LARGE SCALE GENOMIC DNA]</scope>
    <source>
        <strain evidence="6 7">Rf4</strain>
    </source>
</reference>
<sequence>MHPHRPNAVGKPTFKPFLLLLLLPFWLTGCALNKPAKETVYFPPAPNPPHLQYLTSISSAADVKPALLPFLPNTAEPGETLSKPYGIAVRGSKIYVSDTPFAQLSAIDFEQKTYALFRQDAMQTPINIALDQEGNIYVADTGKKAVLQFTPEGDLQRTLAREITKPTDVAIYGDEIFVVDYSSSEVKVLDRKSGNLIRSIGREGKPDETLSLPTNLALDKNGFVYVTNLGHNRIIKMDRTGKVMKAFGETGDRPGQFARPKGIAVDDDGLIYVVDAGHQVVQIFNQDAQLLMFFGERGSKAGTLNLPADIAISRDNLEYFRRFADPAFEVEQLIFVTNQAGPRKISVYGFGHQKVSAQQNNTTPPLGNNAPLQAVAAGK</sequence>
<dbReference type="InterPro" id="IPR013658">
    <property type="entry name" value="SGL"/>
</dbReference>
<evidence type="ECO:0000259" key="5">
    <source>
        <dbReference type="Pfam" id="PF08450"/>
    </source>
</evidence>
<dbReference type="Pfam" id="PF01436">
    <property type="entry name" value="NHL"/>
    <property type="match status" value="1"/>
</dbReference>
<evidence type="ECO:0000313" key="7">
    <source>
        <dbReference type="Proteomes" id="UP000006695"/>
    </source>
</evidence>
<evidence type="ECO:0000313" key="6">
    <source>
        <dbReference type="EMBL" id="ABQ25129.1"/>
    </source>
</evidence>
<dbReference type="AlphaFoldDB" id="A5GBB1"/>
<dbReference type="PANTHER" id="PTHR10680:SF28">
    <property type="entry name" value="SMP-30_GLUCONOLACTONASE_LRE-LIKE REGION DOMAIN-CONTAINING PROTEIN"/>
    <property type="match status" value="1"/>
</dbReference>
<proteinExistence type="predicted"/>
<gene>
    <name evidence="6" type="ordered locus">Gura_0923</name>
</gene>
<dbReference type="GO" id="GO:0005576">
    <property type="term" value="C:extracellular region"/>
    <property type="evidence" value="ECO:0007669"/>
    <property type="project" value="TreeGrafter"/>
</dbReference>
<protein>
    <submittedName>
        <fullName evidence="6">NHL repeat containing protein</fullName>
    </submittedName>
</protein>
<evidence type="ECO:0000256" key="4">
    <source>
        <dbReference type="PROSITE-ProRule" id="PRU00504"/>
    </source>
</evidence>
<feature type="domain" description="SMP-30/Gluconolactonase/LRE-like region" evidence="5">
    <location>
        <begin position="91"/>
        <end position="174"/>
    </location>
</feature>
<name>A5GBB1_GEOUR</name>
<dbReference type="PROSITE" id="PS51125">
    <property type="entry name" value="NHL"/>
    <property type="match status" value="1"/>
</dbReference>
<evidence type="ECO:0000256" key="1">
    <source>
        <dbReference type="ARBA" id="ARBA00022729"/>
    </source>
</evidence>
<keyword evidence="2" id="KW-0677">Repeat</keyword>
<feature type="repeat" description="NHL" evidence="4">
    <location>
        <begin position="244"/>
        <end position="287"/>
    </location>
</feature>